<feature type="compositionally biased region" description="Basic and acidic residues" evidence="1">
    <location>
        <begin position="81"/>
        <end position="101"/>
    </location>
</feature>
<comment type="caution">
    <text evidence="2">The sequence shown here is derived from an EMBL/GenBank/DDBJ whole genome shotgun (WGS) entry which is preliminary data.</text>
</comment>
<feature type="region of interest" description="Disordered" evidence="1">
    <location>
        <begin position="81"/>
        <end position="110"/>
    </location>
</feature>
<proteinExistence type="predicted"/>
<keyword evidence="3" id="KW-1185">Reference proteome</keyword>
<dbReference type="AlphaFoldDB" id="A0A371HJN6"/>
<evidence type="ECO:0000313" key="2">
    <source>
        <dbReference type="EMBL" id="RDY02996.1"/>
    </source>
</evidence>
<gene>
    <name evidence="2" type="ORF">CR513_13475</name>
</gene>
<evidence type="ECO:0000313" key="3">
    <source>
        <dbReference type="Proteomes" id="UP000257109"/>
    </source>
</evidence>
<feature type="non-terminal residue" evidence="2">
    <location>
        <position position="1"/>
    </location>
</feature>
<dbReference type="Proteomes" id="UP000257109">
    <property type="component" value="Unassembled WGS sequence"/>
</dbReference>
<protein>
    <submittedName>
        <fullName evidence="2">Uncharacterized protein</fullName>
    </submittedName>
</protein>
<accession>A0A371HJN6</accession>
<reference evidence="2" key="1">
    <citation type="submission" date="2018-05" db="EMBL/GenBank/DDBJ databases">
        <title>Draft genome of Mucuna pruriens seed.</title>
        <authorList>
            <person name="Nnadi N.E."/>
            <person name="Vos R."/>
            <person name="Hasami M.H."/>
            <person name="Devisetty U.K."/>
            <person name="Aguiy J.C."/>
        </authorList>
    </citation>
    <scope>NUCLEOTIDE SEQUENCE [LARGE SCALE GENOMIC DNA]</scope>
    <source>
        <strain evidence="2">JCA_2017</strain>
    </source>
</reference>
<organism evidence="2 3">
    <name type="scientific">Mucuna pruriens</name>
    <name type="common">Velvet bean</name>
    <name type="synonym">Dolichos pruriens</name>
    <dbReference type="NCBI Taxonomy" id="157652"/>
    <lineage>
        <taxon>Eukaryota</taxon>
        <taxon>Viridiplantae</taxon>
        <taxon>Streptophyta</taxon>
        <taxon>Embryophyta</taxon>
        <taxon>Tracheophyta</taxon>
        <taxon>Spermatophyta</taxon>
        <taxon>Magnoliopsida</taxon>
        <taxon>eudicotyledons</taxon>
        <taxon>Gunneridae</taxon>
        <taxon>Pentapetalae</taxon>
        <taxon>rosids</taxon>
        <taxon>fabids</taxon>
        <taxon>Fabales</taxon>
        <taxon>Fabaceae</taxon>
        <taxon>Papilionoideae</taxon>
        <taxon>50 kb inversion clade</taxon>
        <taxon>NPAAA clade</taxon>
        <taxon>indigoferoid/millettioid clade</taxon>
        <taxon>Phaseoleae</taxon>
        <taxon>Mucuna</taxon>
    </lineage>
</organism>
<evidence type="ECO:0000256" key="1">
    <source>
        <dbReference type="SAM" id="MobiDB-lite"/>
    </source>
</evidence>
<name>A0A371HJN6_MUCPR</name>
<dbReference type="OrthoDB" id="1411153at2759"/>
<dbReference type="EMBL" id="QJKJ01002412">
    <property type="protein sequence ID" value="RDY02996.1"/>
    <property type="molecule type" value="Genomic_DNA"/>
</dbReference>
<sequence>MDNVEPSIGQHIENMEETPNPEAQNFFDMLVAAQTPLWEGCDNHFELSISLTTLSLKSNYNMPEGCFNQMVQMIGETVPKDRLVPDRPTLKPNSPKERSDPIRLIQPRSRTGKLEVIKGDRLASPIHSDGLNPQRLDYRHSANISSFDLNKSQGSKQMENNDRTLKEMATPDVVYQPWCIQYLQLEPA</sequence>